<organism evidence="2 3">
    <name type="scientific">Asticcacaulis excentricus (strain ATCC 15261 / DSM 4724 / KCTC 12464 / NCIMB 9791 / VKM B-1370 / CB 48)</name>
    <dbReference type="NCBI Taxonomy" id="573065"/>
    <lineage>
        <taxon>Bacteria</taxon>
        <taxon>Pseudomonadati</taxon>
        <taxon>Pseudomonadota</taxon>
        <taxon>Alphaproteobacteria</taxon>
        <taxon>Caulobacterales</taxon>
        <taxon>Caulobacteraceae</taxon>
        <taxon>Asticcacaulis</taxon>
    </lineage>
</organism>
<dbReference type="KEGG" id="aex:Astex_0317"/>
<proteinExistence type="predicted"/>
<sequence>MTRGTFNRRAYVREFNRNRAMLKALSTVRAEVAGIRATIAERKALLKSRSSEKRLHGSPVVAPLSETVEASVSKKAFPVVKGATFAEQDTGKRSDQTFLHAISLFRAREVGFDLPVEILGLNVASEFGHNFAQLPDFGLKLSLAGHSNSPECCDSDRITRSTGEETRSGGNAGAGDFATTQIDSENLEAGSAQ</sequence>
<evidence type="ECO:0000313" key="2">
    <source>
        <dbReference type="EMBL" id="ADU12015.1"/>
    </source>
</evidence>
<dbReference type="STRING" id="573065.Astex_0317"/>
<keyword evidence="3" id="KW-1185">Reference proteome</keyword>
<evidence type="ECO:0000256" key="1">
    <source>
        <dbReference type="SAM" id="MobiDB-lite"/>
    </source>
</evidence>
<feature type="compositionally biased region" description="Basic and acidic residues" evidence="1">
    <location>
        <begin position="154"/>
        <end position="167"/>
    </location>
</feature>
<name>E8RPN8_ASTEC</name>
<protein>
    <submittedName>
        <fullName evidence="2">Uncharacterized protein</fullName>
    </submittedName>
</protein>
<feature type="region of interest" description="Disordered" evidence="1">
    <location>
        <begin position="154"/>
        <end position="193"/>
    </location>
</feature>
<dbReference type="EMBL" id="CP002395">
    <property type="protein sequence ID" value="ADU12015.1"/>
    <property type="molecule type" value="Genomic_DNA"/>
</dbReference>
<gene>
    <name evidence="2" type="ordered locus">Astex_0317</name>
</gene>
<reference evidence="3" key="1">
    <citation type="submission" date="2010-12" db="EMBL/GenBank/DDBJ databases">
        <title>Complete sequence of chromosome 1 of Asticcacaulis excentricus CB 48.</title>
        <authorList>
            <consortium name="US DOE Joint Genome Institute"/>
            <person name="Lucas S."/>
            <person name="Copeland A."/>
            <person name="Lapidus A."/>
            <person name="Cheng J.-F."/>
            <person name="Bruce D."/>
            <person name="Goodwin L."/>
            <person name="Pitluck S."/>
            <person name="Teshima H."/>
            <person name="Davenport K."/>
            <person name="Detter J.C."/>
            <person name="Han C."/>
            <person name="Tapia R."/>
            <person name="Land M."/>
            <person name="Hauser L."/>
            <person name="Jeffries C."/>
            <person name="Kyrpides N."/>
            <person name="Ivanova N."/>
            <person name="Ovchinnikova G."/>
            <person name="Brun Y.V."/>
            <person name="Woyke T."/>
        </authorList>
    </citation>
    <scope>NUCLEOTIDE SEQUENCE [LARGE SCALE GENOMIC DNA]</scope>
    <source>
        <strain evidence="3">ATCC 15261 / DSM 4724 / KCTC 12464 / NCIMB 9791 / VKM B-1370 / CB 48</strain>
    </source>
</reference>
<accession>E8RPN8</accession>
<dbReference type="HOGENOM" id="CLU_1406230_0_0_5"/>
<dbReference type="Proteomes" id="UP000001492">
    <property type="component" value="Chromosome 1"/>
</dbReference>
<dbReference type="AlphaFoldDB" id="E8RPN8"/>
<evidence type="ECO:0000313" key="3">
    <source>
        <dbReference type="Proteomes" id="UP000001492"/>
    </source>
</evidence>
<dbReference type="RefSeq" id="WP_013477849.1">
    <property type="nucleotide sequence ID" value="NC_014816.1"/>
</dbReference>